<dbReference type="InterPro" id="IPR000515">
    <property type="entry name" value="MetI-like"/>
</dbReference>
<comment type="similarity">
    <text evidence="7">Belongs to the binding-protein-dependent transport system permease family.</text>
</comment>
<sequence length="312" mass="34889">MAYFIRRLFLLFITLVLVSLITFAVFQIIPGDPIRIMLGPEADETQIETLEKELGLDQPLHIQYVDWVGGAITGDFGKSIRFSRPVSDLIYDRIPITFSLAVLSVILVVIIAIPLGIYVAKKPNSLMDYALSTVTQVGMAIPSFWLGMLLILYLGMTFSFFQISGYVPWSESILGALGTLILPALTIAIPQIAVSFRYIRTSVLEQMQRDYVRTARSKGMREGSLMYRHVLRNAMIPILTVFGLIFAEVVAGTIIVEQVFGLPGLGSLLITAISYRDFPLVQGIVMYITLIVVFINFIIDILYSIIDPRIRL</sequence>
<name>A0A919X8K0_9BACI</name>
<dbReference type="RefSeq" id="WP_212920498.1">
    <property type="nucleotide sequence ID" value="NZ_BORP01000002.1"/>
</dbReference>
<organism evidence="9 10">
    <name type="scientific">Ornithinibacillus bavariensis</name>
    <dbReference type="NCBI Taxonomy" id="545502"/>
    <lineage>
        <taxon>Bacteria</taxon>
        <taxon>Bacillati</taxon>
        <taxon>Bacillota</taxon>
        <taxon>Bacilli</taxon>
        <taxon>Bacillales</taxon>
        <taxon>Bacillaceae</taxon>
        <taxon>Ornithinibacillus</taxon>
    </lineage>
</organism>
<evidence type="ECO:0000256" key="3">
    <source>
        <dbReference type="ARBA" id="ARBA00022475"/>
    </source>
</evidence>
<dbReference type="GO" id="GO:0071916">
    <property type="term" value="F:dipeptide transmembrane transporter activity"/>
    <property type="evidence" value="ECO:0007669"/>
    <property type="project" value="TreeGrafter"/>
</dbReference>
<comment type="subcellular location">
    <subcellularLocation>
        <location evidence="1 7">Cell membrane</location>
        <topology evidence="1 7">Multi-pass membrane protein</topology>
    </subcellularLocation>
</comment>
<evidence type="ECO:0000256" key="4">
    <source>
        <dbReference type="ARBA" id="ARBA00022692"/>
    </source>
</evidence>
<dbReference type="Pfam" id="PF19300">
    <property type="entry name" value="BPD_transp_1_N"/>
    <property type="match status" value="1"/>
</dbReference>
<evidence type="ECO:0000256" key="1">
    <source>
        <dbReference type="ARBA" id="ARBA00004651"/>
    </source>
</evidence>
<proteinExistence type="inferred from homology"/>
<reference evidence="9" key="1">
    <citation type="submission" date="2021-03" db="EMBL/GenBank/DDBJ databases">
        <title>Antimicrobial resistance genes in bacteria isolated from Japanese honey, and their potential for conferring macrolide and lincosamide resistance in the American foulbrood pathogen Paenibacillus larvae.</title>
        <authorList>
            <person name="Okamoto M."/>
            <person name="Kumagai M."/>
            <person name="Kanamori H."/>
            <person name="Takamatsu D."/>
        </authorList>
    </citation>
    <scope>NUCLEOTIDE SEQUENCE</scope>
    <source>
        <strain evidence="9">J43TS3</strain>
    </source>
</reference>
<evidence type="ECO:0000256" key="2">
    <source>
        <dbReference type="ARBA" id="ARBA00022448"/>
    </source>
</evidence>
<dbReference type="PANTHER" id="PTHR43163">
    <property type="entry name" value="DIPEPTIDE TRANSPORT SYSTEM PERMEASE PROTEIN DPPB-RELATED"/>
    <property type="match status" value="1"/>
</dbReference>
<dbReference type="Pfam" id="PF00528">
    <property type="entry name" value="BPD_transp_1"/>
    <property type="match status" value="1"/>
</dbReference>
<evidence type="ECO:0000256" key="5">
    <source>
        <dbReference type="ARBA" id="ARBA00022989"/>
    </source>
</evidence>
<dbReference type="GO" id="GO:0005886">
    <property type="term" value="C:plasma membrane"/>
    <property type="evidence" value="ECO:0007669"/>
    <property type="project" value="UniProtKB-SubCell"/>
</dbReference>
<keyword evidence="3" id="KW-1003">Cell membrane</keyword>
<dbReference type="AlphaFoldDB" id="A0A919X8K0"/>
<feature type="transmembrane region" description="Helical" evidence="7">
    <location>
        <begin position="7"/>
        <end position="29"/>
    </location>
</feature>
<evidence type="ECO:0000256" key="6">
    <source>
        <dbReference type="ARBA" id="ARBA00023136"/>
    </source>
</evidence>
<keyword evidence="6 7" id="KW-0472">Membrane</keyword>
<dbReference type="InterPro" id="IPR045621">
    <property type="entry name" value="BPD_transp_1_N"/>
</dbReference>
<feature type="transmembrane region" description="Helical" evidence="7">
    <location>
        <begin position="141"/>
        <end position="161"/>
    </location>
</feature>
<keyword evidence="2 7" id="KW-0813">Transport</keyword>
<feature type="transmembrane region" description="Helical" evidence="7">
    <location>
        <begin position="284"/>
        <end position="306"/>
    </location>
</feature>
<dbReference type="PROSITE" id="PS50928">
    <property type="entry name" value="ABC_TM1"/>
    <property type="match status" value="1"/>
</dbReference>
<feature type="domain" description="ABC transmembrane type-1" evidence="8">
    <location>
        <begin position="94"/>
        <end position="303"/>
    </location>
</feature>
<feature type="transmembrane region" description="Helical" evidence="7">
    <location>
        <begin position="96"/>
        <end position="120"/>
    </location>
</feature>
<feature type="transmembrane region" description="Helical" evidence="7">
    <location>
        <begin position="234"/>
        <end position="256"/>
    </location>
</feature>
<feature type="transmembrane region" description="Helical" evidence="7">
    <location>
        <begin position="173"/>
        <end position="199"/>
    </location>
</feature>
<comment type="caution">
    <text evidence="9">The sequence shown here is derived from an EMBL/GenBank/DDBJ whole genome shotgun (WGS) entry which is preliminary data.</text>
</comment>
<dbReference type="InterPro" id="IPR035906">
    <property type="entry name" value="MetI-like_sf"/>
</dbReference>
<evidence type="ECO:0000313" key="9">
    <source>
        <dbReference type="EMBL" id="GIO27014.1"/>
    </source>
</evidence>
<dbReference type="CDD" id="cd06261">
    <property type="entry name" value="TM_PBP2"/>
    <property type="match status" value="1"/>
</dbReference>
<dbReference type="SUPFAM" id="SSF161098">
    <property type="entry name" value="MetI-like"/>
    <property type="match status" value="1"/>
</dbReference>
<evidence type="ECO:0000256" key="7">
    <source>
        <dbReference type="RuleBase" id="RU363032"/>
    </source>
</evidence>
<dbReference type="PANTHER" id="PTHR43163:SF6">
    <property type="entry name" value="DIPEPTIDE TRANSPORT SYSTEM PERMEASE PROTEIN DPPB-RELATED"/>
    <property type="match status" value="1"/>
</dbReference>
<keyword evidence="5 7" id="KW-1133">Transmembrane helix</keyword>
<accession>A0A919X8K0</accession>
<evidence type="ECO:0000259" key="8">
    <source>
        <dbReference type="PROSITE" id="PS50928"/>
    </source>
</evidence>
<gene>
    <name evidence="9" type="ORF">J43TS3_16250</name>
</gene>
<dbReference type="Gene3D" id="1.10.3720.10">
    <property type="entry name" value="MetI-like"/>
    <property type="match status" value="1"/>
</dbReference>
<keyword evidence="10" id="KW-1185">Reference proteome</keyword>
<keyword evidence="4 7" id="KW-0812">Transmembrane</keyword>
<dbReference type="Proteomes" id="UP000676917">
    <property type="component" value="Unassembled WGS sequence"/>
</dbReference>
<dbReference type="EMBL" id="BORP01000002">
    <property type="protein sequence ID" value="GIO27014.1"/>
    <property type="molecule type" value="Genomic_DNA"/>
</dbReference>
<evidence type="ECO:0000313" key="10">
    <source>
        <dbReference type="Proteomes" id="UP000676917"/>
    </source>
</evidence>
<protein>
    <submittedName>
        <fullName evidence="9">Peptide ABC transporter permease</fullName>
    </submittedName>
</protein>